<feature type="compositionally biased region" description="Basic residues" evidence="1">
    <location>
        <begin position="116"/>
        <end position="127"/>
    </location>
</feature>
<dbReference type="AlphaFoldDB" id="A0A7W8XYB0"/>
<dbReference type="Proteomes" id="UP000549882">
    <property type="component" value="Unassembled WGS sequence"/>
</dbReference>
<comment type="caution">
    <text evidence="2">The sequence shown here is derived from an EMBL/GenBank/DDBJ whole genome shotgun (WGS) entry which is preliminary data.</text>
</comment>
<evidence type="ECO:0000256" key="1">
    <source>
        <dbReference type="SAM" id="MobiDB-lite"/>
    </source>
</evidence>
<name>A0A7W8XYB0_9HYPH</name>
<evidence type="ECO:0000313" key="2">
    <source>
        <dbReference type="EMBL" id="MBB5577811.1"/>
    </source>
</evidence>
<gene>
    <name evidence="2" type="ORF">GGD50_006466</name>
</gene>
<sequence>MNPKRNFVVEYKSNRRPLKTQSNSIWGNTDLKALAEEIESETSSTSGAPLAVETRSVGSSEIPMGPAVSVPIVEEIDPADSDDKAEPPDEVIAEAARASEPPVLPTTGSTQESKPRRAQRKAVRRPKGTAAAEFIAPIAETARPDIVTEDDLAELDAENKWLKAMLAEKLRAENARLMKMLRRFGVA</sequence>
<organism evidence="2 3">
    <name type="scientific">Rhizobium paranaense</name>
    <dbReference type="NCBI Taxonomy" id="1650438"/>
    <lineage>
        <taxon>Bacteria</taxon>
        <taxon>Pseudomonadati</taxon>
        <taxon>Pseudomonadota</taxon>
        <taxon>Alphaproteobacteria</taxon>
        <taxon>Hyphomicrobiales</taxon>
        <taxon>Rhizobiaceae</taxon>
        <taxon>Rhizobium/Agrobacterium group</taxon>
        <taxon>Rhizobium</taxon>
    </lineage>
</organism>
<keyword evidence="3" id="KW-1185">Reference proteome</keyword>
<evidence type="ECO:0000313" key="3">
    <source>
        <dbReference type="Proteomes" id="UP000549882"/>
    </source>
</evidence>
<reference evidence="2 3" key="1">
    <citation type="submission" date="2020-08" db="EMBL/GenBank/DDBJ databases">
        <title>Genomic Encyclopedia of Type Strains, Phase IV (KMG-V): Genome sequencing to study the core and pangenomes of soil and plant-associated prokaryotes.</title>
        <authorList>
            <person name="Whitman W."/>
        </authorList>
    </citation>
    <scope>NUCLEOTIDE SEQUENCE [LARGE SCALE GENOMIC DNA]</scope>
    <source>
        <strain evidence="2 3">SEMIA 4064</strain>
    </source>
</reference>
<dbReference type="RefSeq" id="WP_183941061.1">
    <property type="nucleotide sequence ID" value="NZ_JACHBI010000026.1"/>
</dbReference>
<feature type="region of interest" description="Disordered" evidence="1">
    <location>
        <begin position="37"/>
        <end position="129"/>
    </location>
</feature>
<accession>A0A7W8XYB0</accession>
<protein>
    <submittedName>
        <fullName evidence="2">Uncharacterized protein</fullName>
    </submittedName>
</protein>
<proteinExistence type="predicted"/>
<dbReference type="EMBL" id="JACHBI010000026">
    <property type="protein sequence ID" value="MBB5577811.1"/>
    <property type="molecule type" value="Genomic_DNA"/>
</dbReference>